<gene>
    <name evidence="1" type="ORF">OJ996_23405</name>
</gene>
<reference evidence="1" key="1">
    <citation type="submission" date="2022-10" db="EMBL/GenBank/DDBJ databases">
        <title>Luteolibacter sp. GHJ8, whole genome shotgun sequencing project.</title>
        <authorList>
            <person name="Zhao G."/>
            <person name="Shen L."/>
        </authorList>
    </citation>
    <scope>NUCLEOTIDE SEQUENCE</scope>
    <source>
        <strain evidence="1">GHJ8</strain>
    </source>
</reference>
<sequence length="152" mass="16986">MRKPALVIVGFLLLFAVVVPWVVAYQSSCSVTHGYGRLNGRQTDCVAVDGTHFDRYLCLIFDGSAGHRVSPGERDILLDGRPVEFPYGENVGFLHSDGRIEFTAISQANIESESYRGSSEIYYLLGRLPSQKQIAFGVPREEFVRRKFLGPE</sequence>
<comment type="caution">
    <text evidence="1">The sequence shown here is derived from an EMBL/GenBank/DDBJ whole genome shotgun (WGS) entry which is preliminary data.</text>
</comment>
<evidence type="ECO:0000313" key="2">
    <source>
        <dbReference type="Proteomes" id="UP001165653"/>
    </source>
</evidence>
<accession>A0ABT3GAA5</accession>
<organism evidence="1 2">
    <name type="scientific">Luteolibacter rhizosphaerae</name>
    <dbReference type="NCBI Taxonomy" id="2989719"/>
    <lineage>
        <taxon>Bacteria</taxon>
        <taxon>Pseudomonadati</taxon>
        <taxon>Verrucomicrobiota</taxon>
        <taxon>Verrucomicrobiia</taxon>
        <taxon>Verrucomicrobiales</taxon>
        <taxon>Verrucomicrobiaceae</taxon>
        <taxon>Luteolibacter</taxon>
    </lineage>
</organism>
<dbReference type="RefSeq" id="WP_264516133.1">
    <property type="nucleotide sequence ID" value="NZ_JAPDDR010000016.1"/>
</dbReference>
<evidence type="ECO:0000313" key="1">
    <source>
        <dbReference type="EMBL" id="MCW1916554.1"/>
    </source>
</evidence>
<dbReference type="Proteomes" id="UP001165653">
    <property type="component" value="Unassembled WGS sequence"/>
</dbReference>
<dbReference type="EMBL" id="JAPDDR010000016">
    <property type="protein sequence ID" value="MCW1916554.1"/>
    <property type="molecule type" value="Genomic_DNA"/>
</dbReference>
<name>A0ABT3GAA5_9BACT</name>
<protein>
    <submittedName>
        <fullName evidence="1">Uncharacterized protein</fullName>
    </submittedName>
</protein>
<keyword evidence="2" id="KW-1185">Reference proteome</keyword>
<proteinExistence type="predicted"/>